<evidence type="ECO:0000256" key="5">
    <source>
        <dbReference type="ARBA" id="ARBA00023242"/>
    </source>
</evidence>
<dbReference type="Pfam" id="PF17833">
    <property type="entry name" value="pre-PUA_NIP7"/>
    <property type="match status" value="1"/>
</dbReference>
<evidence type="ECO:0000313" key="9">
    <source>
        <dbReference type="Proteomes" id="UP001334084"/>
    </source>
</evidence>
<keyword evidence="4 6" id="KW-0694">RNA-binding</keyword>
<dbReference type="PROSITE" id="PS50890">
    <property type="entry name" value="PUA"/>
    <property type="match status" value="1"/>
</dbReference>
<dbReference type="Pfam" id="PF03657">
    <property type="entry name" value="UPF0113"/>
    <property type="match status" value="1"/>
</dbReference>
<feature type="domain" description="PUA" evidence="7">
    <location>
        <begin position="91"/>
        <end position="170"/>
    </location>
</feature>
<dbReference type="GeneID" id="90541962"/>
<dbReference type="Proteomes" id="UP001334084">
    <property type="component" value="Chromosome 7"/>
</dbReference>
<evidence type="ECO:0000256" key="4">
    <source>
        <dbReference type="ARBA" id="ARBA00022884"/>
    </source>
</evidence>
<dbReference type="RefSeq" id="XP_065330285.1">
    <property type="nucleotide sequence ID" value="XM_065474213.1"/>
</dbReference>
<evidence type="ECO:0000256" key="1">
    <source>
        <dbReference type="ARBA" id="ARBA00004604"/>
    </source>
</evidence>
<gene>
    <name evidence="8" type="ORF">VNE69_07206</name>
</gene>
<dbReference type="InterPro" id="IPR055359">
    <property type="entry name" value="Nip7_N_euk"/>
</dbReference>
<keyword evidence="5 6" id="KW-0539">Nucleus</keyword>
<dbReference type="InterPro" id="IPR005155">
    <property type="entry name" value="UPF0113_PUA"/>
</dbReference>
<evidence type="ECO:0000259" key="7">
    <source>
        <dbReference type="SMART" id="SM00359"/>
    </source>
</evidence>
<comment type="subunit">
    <text evidence="6">Interacts with pre-ribosome complex.</text>
</comment>
<evidence type="ECO:0000256" key="2">
    <source>
        <dbReference type="ARBA" id="ARBA00009895"/>
    </source>
</evidence>
<dbReference type="InterPro" id="IPR036974">
    <property type="entry name" value="PUA_sf"/>
</dbReference>
<organism evidence="8 9">
    <name type="scientific">Vairimorpha necatrix</name>
    <dbReference type="NCBI Taxonomy" id="6039"/>
    <lineage>
        <taxon>Eukaryota</taxon>
        <taxon>Fungi</taxon>
        <taxon>Fungi incertae sedis</taxon>
        <taxon>Microsporidia</taxon>
        <taxon>Nosematidae</taxon>
        <taxon>Vairimorpha</taxon>
    </lineage>
</organism>
<dbReference type="CDD" id="cd21151">
    <property type="entry name" value="PUA_Nip7-like"/>
    <property type="match status" value="1"/>
</dbReference>
<dbReference type="SMART" id="SM00359">
    <property type="entry name" value="PUA"/>
    <property type="match status" value="1"/>
</dbReference>
<dbReference type="KEGG" id="vnx:VNE69_07206"/>
<dbReference type="InterPro" id="IPR015947">
    <property type="entry name" value="PUA-like_sf"/>
</dbReference>
<dbReference type="InterPro" id="IPR040598">
    <property type="entry name" value="NIP7_N"/>
</dbReference>
<accession>A0AAX4JDS2</accession>
<comment type="similarity">
    <text evidence="2 6">Belongs to the NIP7 family.</text>
</comment>
<dbReference type="SUPFAM" id="SSF88697">
    <property type="entry name" value="PUA domain-like"/>
    <property type="match status" value="1"/>
</dbReference>
<dbReference type="EMBL" id="CP142732">
    <property type="protein sequence ID" value="WUR04140.1"/>
    <property type="molecule type" value="Genomic_DNA"/>
</dbReference>
<dbReference type="Gene3D" id="3.10.450.220">
    <property type="match status" value="1"/>
</dbReference>
<dbReference type="Gene3D" id="2.30.130.10">
    <property type="entry name" value="PUA domain"/>
    <property type="match status" value="1"/>
</dbReference>
<reference evidence="8" key="1">
    <citation type="journal article" date="2024" name="BMC Genomics">
        <title>Functional annotation of a divergent genome using sequence and structure-based similarity.</title>
        <authorList>
            <person name="Svedberg D."/>
            <person name="Winiger R.R."/>
            <person name="Berg A."/>
            <person name="Sharma H."/>
            <person name="Tellgren-Roth C."/>
            <person name="Debrunner-Vossbrinck B.A."/>
            <person name="Vossbrinck C.R."/>
            <person name="Barandun J."/>
        </authorList>
    </citation>
    <scope>NUCLEOTIDE SEQUENCE</scope>
    <source>
        <strain evidence="8">Illinois isolate</strain>
    </source>
</reference>
<keyword evidence="9" id="KW-1185">Reference proteome</keyword>
<dbReference type="SUPFAM" id="SSF88802">
    <property type="entry name" value="Pre-PUA domain"/>
    <property type="match status" value="1"/>
</dbReference>
<comment type="function">
    <text evidence="6">Required for proper 27S pre-rRNA processing and 60S ribosome subunit assembly.</text>
</comment>
<dbReference type="CDD" id="cd21146">
    <property type="entry name" value="Nip7_N_euk"/>
    <property type="match status" value="1"/>
</dbReference>
<proteinExistence type="inferred from homology"/>
<dbReference type="GO" id="GO:0003723">
    <property type="term" value="F:RNA binding"/>
    <property type="evidence" value="ECO:0007669"/>
    <property type="project" value="UniProtKB-KW"/>
</dbReference>
<evidence type="ECO:0000313" key="8">
    <source>
        <dbReference type="EMBL" id="WUR04140.1"/>
    </source>
</evidence>
<dbReference type="InterPro" id="IPR002478">
    <property type="entry name" value="PUA"/>
</dbReference>
<comment type="subcellular location">
    <subcellularLocation>
        <location evidence="1">Nucleus</location>
        <location evidence="1">Nucleolus</location>
    </subcellularLocation>
</comment>
<keyword evidence="3 6" id="KW-0690">Ribosome biogenesis</keyword>
<evidence type="ECO:0000256" key="3">
    <source>
        <dbReference type="ARBA" id="ARBA00022517"/>
    </source>
</evidence>
<evidence type="ECO:0000256" key="6">
    <source>
        <dbReference type="PIRNR" id="PIRNR017190"/>
    </source>
</evidence>
<dbReference type="InterPro" id="IPR016686">
    <property type="entry name" value="Ribosomal_synth_fac_NIP7"/>
</dbReference>
<name>A0AAX4JDS2_9MICR</name>
<dbReference type="GO" id="GO:0042255">
    <property type="term" value="P:ribosome assembly"/>
    <property type="evidence" value="ECO:0007669"/>
    <property type="project" value="InterPro"/>
</dbReference>
<dbReference type="AlphaFoldDB" id="A0AAX4JDS2"/>
<dbReference type="PIRSF" id="PIRSF017190">
    <property type="entry name" value="Rbsml_synth_fac_NIP7"/>
    <property type="match status" value="1"/>
</dbReference>
<protein>
    <recommendedName>
        <fullName evidence="6">60S ribosome subunit biogenesis protein NIP7</fullName>
    </recommendedName>
</protein>
<dbReference type="GO" id="GO:0005730">
    <property type="term" value="C:nucleolus"/>
    <property type="evidence" value="ECO:0007669"/>
    <property type="project" value="UniProtKB-SubCell"/>
</dbReference>
<sequence>MKELTLDEKTKLYAKLKFFIGDNINFLLKDKSFFLHHKRVLLVPNNLIKYMSSIPKDNIVYAGTVIGKFTKSEKFRICVSGIRVLSQYAINKVWIKNSAEMNFLYGNNALKSHIYRLSENIPINSGVFVYNQADVCLGYGICAVKPEKYPEAKGYQLTVIRQGDNGEYLRSEKDIA</sequence>